<sequence>MLRTVTVAVAPVGEPEVVQRLFAGAADDVGRAGVPDVPQGAARPRRALHPEET</sequence>
<evidence type="ECO:0000313" key="3">
    <source>
        <dbReference type="Proteomes" id="UP001501102"/>
    </source>
</evidence>
<evidence type="ECO:0000313" key="2">
    <source>
        <dbReference type="EMBL" id="GAA2924598.1"/>
    </source>
</evidence>
<gene>
    <name evidence="2" type="ORF">GCM10020221_20680</name>
</gene>
<name>A0ABN3WT32_STRTU</name>
<protein>
    <submittedName>
        <fullName evidence="2">Uncharacterized protein</fullName>
    </submittedName>
</protein>
<dbReference type="EMBL" id="BAAAXZ010000079">
    <property type="protein sequence ID" value="GAA2924598.1"/>
    <property type="molecule type" value="Genomic_DNA"/>
</dbReference>
<keyword evidence="3" id="KW-1185">Reference proteome</keyword>
<dbReference type="Proteomes" id="UP001501102">
    <property type="component" value="Unassembled WGS sequence"/>
</dbReference>
<accession>A0ABN3WT32</accession>
<feature type="compositionally biased region" description="Low complexity" evidence="1">
    <location>
        <begin position="29"/>
        <end position="38"/>
    </location>
</feature>
<comment type="caution">
    <text evidence="2">The sequence shown here is derived from an EMBL/GenBank/DDBJ whole genome shotgun (WGS) entry which is preliminary data.</text>
</comment>
<proteinExistence type="predicted"/>
<reference evidence="2 3" key="1">
    <citation type="journal article" date="2019" name="Int. J. Syst. Evol. Microbiol.">
        <title>The Global Catalogue of Microorganisms (GCM) 10K type strain sequencing project: providing services to taxonomists for standard genome sequencing and annotation.</title>
        <authorList>
            <consortium name="The Broad Institute Genomics Platform"/>
            <consortium name="The Broad Institute Genome Sequencing Center for Infectious Disease"/>
            <person name="Wu L."/>
            <person name="Ma J."/>
        </authorList>
    </citation>
    <scope>NUCLEOTIDE SEQUENCE [LARGE SCALE GENOMIC DNA]</scope>
    <source>
        <strain evidence="2 3">JCM 4087</strain>
    </source>
</reference>
<organism evidence="2 3">
    <name type="scientific">Streptomyces thioluteus</name>
    <dbReference type="NCBI Taxonomy" id="66431"/>
    <lineage>
        <taxon>Bacteria</taxon>
        <taxon>Bacillati</taxon>
        <taxon>Actinomycetota</taxon>
        <taxon>Actinomycetes</taxon>
        <taxon>Kitasatosporales</taxon>
        <taxon>Streptomycetaceae</taxon>
        <taxon>Streptomyces</taxon>
    </lineage>
</organism>
<feature type="region of interest" description="Disordered" evidence="1">
    <location>
        <begin position="29"/>
        <end position="53"/>
    </location>
</feature>
<evidence type="ECO:0000256" key="1">
    <source>
        <dbReference type="SAM" id="MobiDB-lite"/>
    </source>
</evidence>